<name>A0A8S1H3E7_9PELO</name>
<dbReference type="EMBL" id="CAJGYM010000013">
    <property type="protein sequence ID" value="CAD6190007.1"/>
    <property type="molecule type" value="Genomic_DNA"/>
</dbReference>
<feature type="region of interest" description="Disordered" evidence="1">
    <location>
        <begin position="118"/>
        <end position="140"/>
    </location>
</feature>
<dbReference type="Proteomes" id="UP000835052">
    <property type="component" value="Unassembled WGS sequence"/>
</dbReference>
<sequence>MLELGDGVLQRSHRKNFPHHHLQIEKFVERHVFHFRTICRTGYLPDDILEISELFDMLRVVNEFSAQEESLIRKLIDGPEDCLQFFSYLPEIKSLFNIQIQGDRRFFKKVPQYGASLNTTTNTSFHRSPTPPNNIPLQNLDQRSSSISKASNASFALPEQNMNSTRSSSGQNYQFFASGKILNRLMRM</sequence>
<comment type="caution">
    <text evidence="2">The sequence shown here is derived from an EMBL/GenBank/DDBJ whole genome shotgun (WGS) entry which is preliminary data.</text>
</comment>
<evidence type="ECO:0000313" key="2">
    <source>
        <dbReference type="EMBL" id="CAD6190007.1"/>
    </source>
</evidence>
<feature type="compositionally biased region" description="Polar residues" evidence="1">
    <location>
        <begin position="118"/>
        <end position="127"/>
    </location>
</feature>
<protein>
    <submittedName>
        <fullName evidence="2">Uncharacterized protein</fullName>
    </submittedName>
</protein>
<evidence type="ECO:0000256" key="1">
    <source>
        <dbReference type="SAM" id="MobiDB-lite"/>
    </source>
</evidence>
<accession>A0A8S1H3E7</accession>
<evidence type="ECO:0000313" key="3">
    <source>
        <dbReference type="Proteomes" id="UP000835052"/>
    </source>
</evidence>
<organism evidence="2 3">
    <name type="scientific">Caenorhabditis auriculariae</name>
    <dbReference type="NCBI Taxonomy" id="2777116"/>
    <lineage>
        <taxon>Eukaryota</taxon>
        <taxon>Metazoa</taxon>
        <taxon>Ecdysozoa</taxon>
        <taxon>Nematoda</taxon>
        <taxon>Chromadorea</taxon>
        <taxon>Rhabditida</taxon>
        <taxon>Rhabditina</taxon>
        <taxon>Rhabditomorpha</taxon>
        <taxon>Rhabditoidea</taxon>
        <taxon>Rhabditidae</taxon>
        <taxon>Peloderinae</taxon>
        <taxon>Caenorhabditis</taxon>
    </lineage>
</organism>
<proteinExistence type="predicted"/>
<dbReference type="AlphaFoldDB" id="A0A8S1H3E7"/>
<keyword evidence="3" id="KW-1185">Reference proteome</keyword>
<reference evidence="2" key="1">
    <citation type="submission" date="2020-10" db="EMBL/GenBank/DDBJ databases">
        <authorList>
            <person name="Kikuchi T."/>
        </authorList>
    </citation>
    <scope>NUCLEOTIDE SEQUENCE</scope>
    <source>
        <strain evidence="2">NKZ352</strain>
    </source>
</reference>
<gene>
    <name evidence="2" type="ORF">CAUJ_LOCUS5926</name>
</gene>